<keyword evidence="5" id="KW-0902">Two-component regulatory system</keyword>
<evidence type="ECO:0000313" key="11">
    <source>
        <dbReference type="Proteomes" id="UP000027980"/>
    </source>
</evidence>
<dbReference type="InterPro" id="IPR050482">
    <property type="entry name" value="Sensor_HK_TwoCompSys"/>
</dbReference>
<reference evidence="10 11" key="1">
    <citation type="submission" date="2014-07" db="EMBL/GenBank/DDBJ databases">
        <title>Complete genome sequence of a moderately halophilic bacterium Terribacillus aidingensis MP602, isolated from Cryptomeria fortunei in Tianmu mountain in China.</title>
        <authorList>
            <person name="Wang Y."/>
            <person name="Lu P."/>
            <person name="Zhang L."/>
        </authorList>
    </citation>
    <scope>NUCLEOTIDE SEQUENCE [LARGE SCALE GENOMIC DNA]</scope>
    <source>
        <strain evidence="10 11">MP602</strain>
    </source>
</reference>
<feature type="coiled-coil region" evidence="6">
    <location>
        <begin position="154"/>
        <end position="181"/>
    </location>
</feature>
<dbReference type="HOGENOM" id="CLU_000445_20_8_9"/>
<protein>
    <recommendedName>
        <fullName evidence="2">histidine kinase</fullName>
        <ecNumber evidence="2">2.7.13.3</ecNumber>
    </recommendedName>
</protein>
<dbReference type="Pfam" id="PF07730">
    <property type="entry name" value="HisKA_3"/>
    <property type="match status" value="1"/>
</dbReference>
<feature type="domain" description="Histidine kinase/HSP90-like ATPase" evidence="8">
    <location>
        <begin position="279"/>
        <end position="366"/>
    </location>
</feature>
<dbReference type="InterPro" id="IPR011712">
    <property type="entry name" value="Sig_transdc_His_kin_sub3_dim/P"/>
</dbReference>
<comment type="catalytic activity">
    <reaction evidence="1">
        <text>ATP + protein L-histidine = ADP + protein N-phospho-L-histidine.</text>
        <dbReference type="EC" id="2.7.13.3"/>
    </reaction>
</comment>
<evidence type="ECO:0000313" key="10">
    <source>
        <dbReference type="EMBL" id="AIF66212.1"/>
    </source>
</evidence>
<evidence type="ECO:0000256" key="2">
    <source>
        <dbReference type="ARBA" id="ARBA00012438"/>
    </source>
</evidence>
<keyword evidence="4" id="KW-0418">Kinase</keyword>
<evidence type="ECO:0000256" key="3">
    <source>
        <dbReference type="ARBA" id="ARBA00022679"/>
    </source>
</evidence>
<feature type="transmembrane region" description="Helical" evidence="7">
    <location>
        <begin position="12"/>
        <end position="30"/>
    </location>
</feature>
<feature type="domain" description="Signal transduction histidine kinase subgroup 3 dimerisation and phosphoacceptor" evidence="9">
    <location>
        <begin position="179"/>
        <end position="242"/>
    </location>
</feature>
<feature type="transmembrane region" description="Helical" evidence="7">
    <location>
        <begin position="103"/>
        <end position="124"/>
    </location>
</feature>
<evidence type="ECO:0000256" key="7">
    <source>
        <dbReference type="SAM" id="Phobius"/>
    </source>
</evidence>
<dbReference type="KEGG" id="tap:GZ22_05980"/>
<dbReference type="GO" id="GO:0016020">
    <property type="term" value="C:membrane"/>
    <property type="evidence" value="ECO:0007669"/>
    <property type="project" value="InterPro"/>
</dbReference>
<keyword evidence="7" id="KW-0812">Transmembrane</keyword>
<evidence type="ECO:0000256" key="5">
    <source>
        <dbReference type="ARBA" id="ARBA00023012"/>
    </source>
</evidence>
<dbReference type="AlphaFoldDB" id="A0A075LJV3"/>
<gene>
    <name evidence="10" type="ORF">GZ22_05980</name>
</gene>
<dbReference type="SUPFAM" id="SSF55874">
    <property type="entry name" value="ATPase domain of HSP90 chaperone/DNA topoisomerase II/histidine kinase"/>
    <property type="match status" value="1"/>
</dbReference>
<dbReference type="InterPro" id="IPR003594">
    <property type="entry name" value="HATPase_dom"/>
</dbReference>
<dbReference type="Gene3D" id="3.30.565.10">
    <property type="entry name" value="Histidine kinase-like ATPase, C-terminal domain"/>
    <property type="match status" value="1"/>
</dbReference>
<evidence type="ECO:0000256" key="1">
    <source>
        <dbReference type="ARBA" id="ARBA00000085"/>
    </source>
</evidence>
<dbReference type="InterPro" id="IPR036890">
    <property type="entry name" value="HATPase_C_sf"/>
</dbReference>
<dbReference type="EMBL" id="CP008876">
    <property type="protein sequence ID" value="AIF66212.1"/>
    <property type="molecule type" value="Genomic_DNA"/>
</dbReference>
<dbReference type="Proteomes" id="UP000027980">
    <property type="component" value="Chromosome"/>
</dbReference>
<accession>A0A075LJV3</accession>
<evidence type="ECO:0000259" key="8">
    <source>
        <dbReference type="Pfam" id="PF02518"/>
    </source>
</evidence>
<feature type="transmembrane region" description="Helical" evidence="7">
    <location>
        <begin position="37"/>
        <end position="54"/>
    </location>
</feature>
<keyword evidence="6" id="KW-0175">Coiled coil</keyword>
<dbReference type="GO" id="GO:0046983">
    <property type="term" value="F:protein dimerization activity"/>
    <property type="evidence" value="ECO:0007669"/>
    <property type="project" value="InterPro"/>
</dbReference>
<sequence length="381" mass="44492">MKKFRLFPEEDGYIPHLWLAYYYFTLLYLIGEQGFRFWFPLLIMIIIFFCYREIYWRPERTFSSAITLIILVAYLIFFIEQSFFYLLLYAINMLYVVKSPAKFWIGYLTVNTVTGFMILTDIYGIHEWEWGFISPGILISIITPAVWKVQEKWYRKWEAVNEELTDTKKQVEELIKERERDRIARDLHDTVGQTLSTISVKSDISKKLLYQYPERAGRELHDIQQLSRSLLQEMREIVSDLRLVSLQEEYEAVKLRLKEAGIASELEQHISSLKDSSKETMLAYILKEAVTNVIRHSNATVCKIRVTQSNNHLHLHVEDNGGYDDMLLQEGNGLDGIRKRVSLMKGEAHFRKRQNGGLHLIVIVPIQTKGGNSNDSYAVGG</sequence>
<evidence type="ECO:0000256" key="4">
    <source>
        <dbReference type="ARBA" id="ARBA00022777"/>
    </source>
</evidence>
<dbReference type="Pfam" id="PF02518">
    <property type="entry name" value="HATPase_c"/>
    <property type="match status" value="1"/>
</dbReference>
<dbReference type="EC" id="2.7.13.3" evidence="2"/>
<dbReference type="PANTHER" id="PTHR24421">
    <property type="entry name" value="NITRATE/NITRITE SENSOR PROTEIN NARX-RELATED"/>
    <property type="match status" value="1"/>
</dbReference>
<dbReference type="OrthoDB" id="9797605at2"/>
<dbReference type="RefSeq" id="WP_038559745.1">
    <property type="nucleotide sequence ID" value="NZ_CP008876.1"/>
</dbReference>
<feature type="transmembrane region" description="Helical" evidence="7">
    <location>
        <begin position="66"/>
        <end position="91"/>
    </location>
</feature>
<dbReference type="CDD" id="cd16917">
    <property type="entry name" value="HATPase_UhpB-NarQ-NarX-like"/>
    <property type="match status" value="1"/>
</dbReference>
<feature type="transmembrane region" description="Helical" evidence="7">
    <location>
        <begin position="130"/>
        <end position="147"/>
    </location>
</feature>
<keyword evidence="7" id="KW-1133">Transmembrane helix</keyword>
<dbReference type="PANTHER" id="PTHR24421:SF63">
    <property type="entry name" value="SENSOR HISTIDINE KINASE DESK"/>
    <property type="match status" value="1"/>
</dbReference>
<dbReference type="GeneID" id="34221423"/>
<dbReference type="Gene3D" id="1.20.5.1930">
    <property type="match status" value="1"/>
</dbReference>
<proteinExistence type="predicted"/>
<keyword evidence="7" id="KW-0472">Membrane</keyword>
<organism evidence="10 11">
    <name type="scientific">Terribacillus saccharophilus</name>
    <dbReference type="NCBI Taxonomy" id="361277"/>
    <lineage>
        <taxon>Bacteria</taxon>
        <taxon>Bacillati</taxon>
        <taxon>Bacillota</taxon>
        <taxon>Bacilli</taxon>
        <taxon>Bacillales</taxon>
        <taxon>Bacillaceae</taxon>
        <taxon>Terribacillus</taxon>
    </lineage>
</organism>
<name>A0A075LJV3_9BACI</name>
<dbReference type="GO" id="GO:0000155">
    <property type="term" value="F:phosphorelay sensor kinase activity"/>
    <property type="evidence" value="ECO:0007669"/>
    <property type="project" value="InterPro"/>
</dbReference>
<evidence type="ECO:0000259" key="9">
    <source>
        <dbReference type="Pfam" id="PF07730"/>
    </source>
</evidence>
<evidence type="ECO:0000256" key="6">
    <source>
        <dbReference type="SAM" id="Coils"/>
    </source>
</evidence>
<keyword evidence="3" id="KW-0808">Transferase</keyword>